<evidence type="ECO:0000259" key="5">
    <source>
        <dbReference type="PROSITE" id="PS50090"/>
    </source>
</evidence>
<accession>A0A9N8Z601</accession>
<feature type="domain" description="Myb-like" evidence="5">
    <location>
        <begin position="47"/>
        <end position="97"/>
    </location>
</feature>
<dbReference type="InterPro" id="IPR051575">
    <property type="entry name" value="Myb-like_DNA-bd"/>
</dbReference>
<organism evidence="7 8">
    <name type="scientific">Paraglomus occultum</name>
    <dbReference type="NCBI Taxonomy" id="144539"/>
    <lineage>
        <taxon>Eukaryota</taxon>
        <taxon>Fungi</taxon>
        <taxon>Fungi incertae sedis</taxon>
        <taxon>Mucoromycota</taxon>
        <taxon>Glomeromycotina</taxon>
        <taxon>Glomeromycetes</taxon>
        <taxon>Paraglomerales</taxon>
        <taxon>Paraglomeraceae</taxon>
        <taxon>Paraglomus</taxon>
    </lineage>
</organism>
<feature type="domain" description="HTH myb-type" evidence="6">
    <location>
        <begin position="1"/>
        <end position="50"/>
    </location>
</feature>
<feature type="domain" description="Myb-like" evidence="5">
    <location>
        <begin position="1"/>
        <end position="46"/>
    </location>
</feature>
<dbReference type="CDD" id="cd00167">
    <property type="entry name" value="SANT"/>
    <property type="match status" value="2"/>
</dbReference>
<evidence type="ECO:0000313" key="8">
    <source>
        <dbReference type="Proteomes" id="UP000789572"/>
    </source>
</evidence>
<dbReference type="GO" id="GO:0001006">
    <property type="term" value="F:RNA polymerase III type 3 promoter sequence-specific DNA binding"/>
    <property type="evidence" value="ECO:0007669"/>
    <property type="project" value="TreeGrafter"/>
</dbReference>
<dbReference type="InterPro" id="IPR017930">
    <property type="entry name" value="Myb_dom"/>
</dbReference>
<proteinExistence type="predicted"/>
<evidence type="ECO:0000313" key="7">
    <source>
        <dbReference type="EMBL" id="CAG8468087.1"/>
    </source>
</evidence>
<dbReference type="GO" id="GO:0000978">
    <property type="term" value="F:RNA polymerase II cis-regulatory region sequence-specific DNA binding"/>
    <property type="evidence" value="ECO:0007669"/>
    <property type="project" value="TreeGrafter"/>
</dbReference>
<dbReference type="AlphaFoldDB" id="A0A9N8Z601"/>
<reference evidence="7" key="1">
    <citation type="submission" date="2021-06" db="EMBL/GenBank/DDBJ databases">
        <authorList>
            <person name="Kallberg Y."/>
            <person name="Tangrot J."/>
            <person name="Rosling A."/>
        </authorList>
    </citation>
    <scope>NUCLEOTIDE SEQUENCE</scope>
    <source>
        <strain evidence="7">IA702</strain>
    </source>
</reference>
<dbReference type="PANTHER" id="PTHR46621:SF1">
    <property type="entry name" value="SNRNA-ACTIVATING PROTEIN COMPLEX SUBUNIT 4"/>
    <property type="match status" value="1"/>
</dbReference>
<dbReference type="SUPFAM" id="SSF46689">
    <property type="entry name" value="Homeodomain-like"/>
    <property type="match status" value="1"/>
</dbReference>
<name>A0A9N8Z601_9GLOM</name>
<evidence type="ECO:0000259" key="6">
    <source>
        <dbReference type="PROSITE" id="PS51294"/>
    </source>
</evidence>
<dbReference type="PROSITE" id="PS50090">
    <property type="entry name" value="MYB_LIKE"/>
    <property type="match status" value="2"/>
</dbReference>
<gene>
    <name evidence="7" type="ORF">POCULU_LOCUS900</name>
</gene>
<sequence length="113" mass="13211">MEKWSSREDKALVKLYSVCGFQWITISHMLGTKSAYQCAQRWRNALQPGINTNSFTLFEREAVKELYCIHGARWSRISSCLPGRTPEMVKAVWEQMQAEERIRVQMSIQKLLN</sequence>
<dbReference type="GO" id="GO:0042795">
    <property type="term" value="P:snRNA transcription by RNA polymerase II"/>
    <property type="evidence" value="ECO:0007669"/>
    <property type="project" value="TreeGrafter"/>
</dbReference>
<protein>
    <submittedName>
        <fullName evidence="7">9562_t:CDS:1</fullName>
    </submittedName>
</protein>
<dbReference type="Gene3D" id="1.10.10.60">
    <property type="entry name" value="Homeodomain-like"/>
    <property type="match status" value="2"/>
</dbReference>
<keyword evidence="2" id="KW-0238">DNA-binding</keyword>
<keyword evidence="1" id="KW-0805">Transcription regulation</keyword>
<dbReference type="InterPro" id="IPR001005">
    <property type="entry name" value="SANT/Myb"/>
</dbReference>
<evidence type="ECO:0000256" key="4">
    <source>
        <dbReference type="ARBA" id="ARBA00023242"/>
    </source>
</evidence>
<dbReference type="Pfam" id="PF13921">
    <property type="entry name" value="Myb_DNA-bind_6"/>
    <property type="match status" value="1"/>
</dbReference>
<evidence type="ECO:0000256" key="3">
    <source>
        <dbReference type="ARBA" id="ARBA00023163"/>
    </source>
</evidence>
<keyword evidence="3" id="KW-0804">Transcription</keyword>
<dbReference type="GO" id="GO:0042796">
    <property type="term" value="P:snRNA transcription by RNA polymerase III"/>
    <property type="evidence" value="ECO:0007669"/>
    <property type="project" value="TreeGrafter"/>
</dbReference>
<dbReference type="PANTHER" id="PTHR46621">
    <property type="entry name" value="SNRNA-ACTIVATING PROTEIN COMPLEX SUBUNIT 4"/>
    <property type="match status" value="1"/>
</dbReference>
<dbReference type="InterPro" id="IPR009057">
    <property type="entry name" value="Homeodomain-like_sf"/>
</dbReference>
<keyword evidence="4" id="KW-0539">Nucleus</keyword>
<dbReference type="SMART" id="SM00717">
    <property type="entry name" value="SANT"/>
    <property type="match status" value="2"/>
</dbReference>
<dbReference type="GO" id="GO:0019185">
    <property type="term" value="C:snRNA-activating protein complex"/>
    <property type="evidence" value="ECO:0007669"/>
    <property type="project" value="TreeGrafter"/>
</dbReference>
<keyword evidence="8" id="KW-1185">Reference proteome</keyword>
<evidence type="ECO:0000256" key="2">
    <source>
        <dbReference type="ARBA" id="ARBA00023125"/>
    </source>
</evidence>
<comment type="caution">
    <text evidence="7">The sequence shown here is derived from an EMBL/GenBank/DDBJ whole genome shotgun (WGS) entry which is preliminary data.</text>
</comment>
<dbReference type="PROSITE" id="PS51294">
    <property type="entry name" value="HTH_MYB"/>
    <property type="match status" value="1"/>
</dbReference>
<dbReference type="OrthoDB" id="2143914at2759"/>
<dbReference type="Proteomes" id="UP000789572">
    <property type="component" value="Unassembled WGS sequence"/>
</dbReference>
<evidence type="ECO:0000256" key="1">
    <source>
        <dbReference type="ARBA" id="ARBA00023015"/>
    </source>
</evidence>
<dbReference type="EMBL" id="CAJVPJ010000055">
    <property type="protein sequence ID" value="CAG8468087.1"/>
    <property type="molecule type" value="Genomic_DNA"/>
</dbReference>